<accession>A0A2P4YXC5</accession>
<protein>
    <submittedName>
        <fullName evidence="2">Uncharacterized protein</fullName>
    </submittedName>
</protein>
<dbReference type="Proteomes" id="UP000236928">
    <property type="component" value="Unassembled WGS sequence"/>
</dbReference>
<evidence type="ECO:0000313" key="2">
    <source>
        <dbReference type="EMBL" id="POM82470.1"/>
    </source>
</evidence>
<gene>
    <name evidence="2" type="ORF">CmeUKMEL1_02555</name>
</gene>
<evidence type="ECO:0000313" key="3">
    <source>
        <dbReference type="Proteomes" id="UP000236928"/>
    </source>
</evidence>
<feature type="region of interest" description="Disordered" evidence="1">
    <location>
        <begin position="56"/>
        <end position="103"/>
    </location>
</feature>
<dbReference type="EMBL" id="JIBK01000004">
    <property type="protein sequence ID" value="POM82470.1"/>
    <property type="molecule type" value="Genomic_DNA"/>
</dbReference>
<keyword evidence="3" id="KW-1185">Reference proteome</keyword>
<feature type="region of interest" description="Disordered" evidence="1">
    <location>
        <begin position="17"/>
        <end position="40"/>
    </location>
</feature>
<feature type="compositionally biased region" description="Basic and acidic residues" evidence="1">
    <location>
        <begin position="64"/>
        <end position="93"/>
    </location>
</feature>
<feature type="compositionally biased region" description="Low complexity" evidence="1">
    <location>
        <begin position="94"/>
        <end position="103"/>
    </location>
</feature>
<name>A0A2P4YXC5_9CRYT</name>
<dbReference type="OrthoDB" id="10317085at2759"/>
<dbReference type="VEuPathDB" id="CryptoDB:CmeUKMEL1_02555"/>
<comment type="caution">
    <text evidence="2">The sequence shown here is derived from an EMBL/GenBank/DDBJ whole genome shotgun (WGS) entry which is preliminary data.</text>
</comment>
<proteinExistence type="predicted"/>
<sequence length="103" mass="11600">MYLKGVPLPLVHEAAARAKTKNKAEDTFEGQGTTVEKPMQEVNDVYQMPEMVQIPGMCSQEGADNIKKLAEKKRGYKEDNDQVSKESEQEQKQNDSQSTEPIQ</sequence>
<evidence type="ECO:0000256" key="1">
    <source>
        <dbReference type="SAM" id="MobiDB-lite"/>
    </source>
</evidence>
<organism evidence="2 3">
    <name type="scientific">Cryptosporidium meleagridis</name>
    <dbReference type="NCBI Taxonomy" id="93969"/>
    <lineage>
        <taxon>Eukaryota</taxon>
        <taxon>Sar</taxon>
        <taxon>Alveolata</taxon>
        <taxon>Apicomplexa</taxon>
        <taxon>Conoidasida</taxon>
        <taxon>Coccidia</taxon>
        <taxon>Eucoccidiorida</taxon>
        <taxon>Eimeriorina</taxon>
        <taxon>Cryptosporidiidae</taxon>
        <taxon>Cryptosporidium</taxon>
    </lineage>
</organism>
<reference evidence="2 3" key="1">
    <citation type="submission" date="2014-04" db="EMBL/GenBank/DDBJ databases">
        <title>Comparative Genomics of Cryptosporidium Species.</title>
        <authorList>
            <person name="Silva J.C."/>
            <person name="Su Q."/>
            <person name="Chalmers R."/>
            <person name="Chibucos M.C."/>
            <person name="Elwin K."/>
            <person name="Godinez A."/>
            <person name="Guo F."/>
            <person name="Huynh K."/>
            <person name="Orvis J."/>
            <person name="Ott S."/>
            <person name="Sadzewicz L."/>
            <person name="Sengamalay N."/>
            <person name="Shetty A."/>
            <person name="Sun M."/>
            <person name="Tallon L."/>
            <person name="Xiao L."/>
            <person name="Zhang H."/>
            <person name="Fraser C.M."/>
            <person name="Zhu G."/>
            <person name="Kissinger J."/>
            <person name="Widmer G."/>
        </authorList>
    </citation>
    <scope>NUCLEOTIDE SEQUENCE [LARGE SCALE GENOMIC DNA]</scope>
    <source>
        <strain evidence="2 3">UKMEL1</strain>
    </source>
</reference>
<dbReference type="AlphaFoldDB" id="A0A2P4YXC5"/>